<dbReference type="AlphaFoldDB" id="A0AA88GNS8"/>
<accession>A0AA88GNS8</accession>
<dbReference type="Gene3D" id="3.90.226.10">
    <property type="entry name" value="2-enoyl-CoA Hydratase, Chain A, domain 1"/>
    <property type="match status" value="1"/>
</dbReference>
<dbReference type="InterPro" id="IPR032259">
    <property type="entry name" value="HIBYL-CoA-H"/>
</dbReference>
<dbReference type="SUPFAM" id="SSF52096">
    <property type="entry name" value="ClpP/crotonase"/>
    <property type="match status" value="1"/>
</dbReference>
<dbReference type="CDD" id="cd06558">
    <property type="entry name" value="crotonase-like"/>
    <property type="match status" value="1"/>
</dbReference>
<dbReference type="InterPro" id="IPR029045">
    <property type="entry name" value="ClpP/crotonase-like_dom_sf"/>
</dbReference>
<dbReference type="GO" id="GO:0006574">
    <property type="term" value="P:L-valine catabolic process"/>
    <property type="evidence" value="ECO:0007669"/>
    <property type="project" value="TreeGrafter"/>
</dbReference>
<organism evidence="3 4">
    <name type="scientific">Naegleria lovaniensis</name>
    <name type="common">Amoeba</name>
    <dbReference type="NCBI Taxonomy" id="51637"/>
    <lineage>
        <taxon>Eukaryota</taxon>
        <taxon>Discoba</taxon>
        <taxon>Heterolobosea</taxon>
        <taxon>Tetramitia</taxon>
        <taxon>Eutetramitia</taxon>
        <taxon>Vahlkampfiidae</taxon>
        <taxon>Naegleria</taxon>
    </lineage>
</organism>
<evidence type="ECO:0000313" key="3">
    <source>
        <dbReference type="EMBL" id="KAG2381433.1"/>
    </source>
</evidence>
<dbReference type="RefSeq" id="XP_044547113.1">
    <property type="nucleotide sequence ID" value="XM_044696281.1"/>
</dbReference>
<comment type="caution">
    <text evidence="3">The sequence shown here is derived from an EMBL/GenBank/DDBJ whole genome shotgun (WGS) entry which is preliminary data.</text>
</comment>
<proteinExistence type="predicted"/>
<sequence>MSTVVRSVVNHQVRFKTTYAVPTRGKETLHDKLRGTSTADVGFPVNESMSVAVWAKGYTRVIQINRPRESNRITSEVSRDMLHQFKILDKNPMIQLISFTGIGNGFLSAGYDARELEHLMDKGDYETIYSLIRNSHKLAYYAGNCETTTLSVINGLMIGAGASIASSANYSVATPGSIFAAPEASLGYFPDCAITFLLSEMNQKHAGLGTFLGLTGAQIKSSDLIHCGLANAFGLESVAQYLAERILNIQTTVTQQEIHDCIVETTETAVPPLSFGFELYKIKEHFSNKKSVEEILQSLKNTSNDINKTKPEREWATRVLTTMEQLSPLSLKITFRAITECDNGLSANETYQRDYRIASRLVKSKDFRQGLGAVLRGTEPVWEHESVEKVSDSVVESYFRPFEFEHDKDCDLQLPDEVFLEDQILYQISKRKLVEIARK</sequence>
<name>A0AA88GNS8_NAELO</name>
<evidence type="ECO:0000259" key="2">
    <source>
        <dbReference type="Pfam" id="PF16113"/>
    </source>
</evidence>
<dbReference type="InterPro" id="IPR045004">
    <property type="entry name" value="ECH_dom"/>
</dbReference>
<evidence type="ECO:0000313" key="4">
    <source>
        <dbReference type="Proteomes" id="UP000816034"/>
    </source>
</evidence>
<dbReference type="Pfam" id="PF16113">
    <property type="entry name" value="ECH_2"/>
    <property type="match status" value="1"/>
</dbReference>
<dbReference type="PANTHER" id="PTHR43176">
    <property type="entry name" value="3-HYDROXYISOBUTYRYL-COA HYDROLASE-RELATED"/>
    <property type="match status" value="1"/>
</dbReference>
<feature type="domain" description="Enoyl-CoA hydratase/isomerase" evidence="2">
    <location>
        <begin position="60"/>
        <end position="399"/>
    </location>
</feature>
<dbReference type="GeneID" id="68098876"/>
<dbReference type="Proteomes" id="UP000816034">
    <property type="component" value="Unassembled WGS sequence"/>
</dbReference>
<dbReference type="EMBL" id="PYSW02000027">
    <property type="protein sequence ID" value="KAG2381433.1"/>
    <property type="molecule type" value="Genomic_DNA"/>
</dbReference>
<evidence type="ECO:0000256" key="1">
    <source>
        <dbReference type="ARBA" id="ARBA00022801"/>
    </source>
</evidence>
<dbReference type="PANTHER" id="PTHR43176:SF1">
    <property type="entry name" value="ENOYL-COA HYDRATASE_ISOMERASE DOMAIN-CONTAINING PROTEIN"/>
    <property type="match status" value="1"/>
</dbReference>
<dbReference type="GO" id="GO:0003860">
    <property type="term" value="F:3-hydroxyisobutyryl-CoA hydrolase activity"/>
    <property type="evidence" value="ECO:0007669"/>
    <property type="project" value="InterPro"/>
</dbReference>
<reference evidence="3 4" key="1">
    <citation type="journal article" date="2018" name="BMC Genomics">
        <title>The genome of Naegleria lovaniensis, the basis for a comparative approach to unravel pathogenicity factors of the human pathogenic amoeba N. fowleri.</title>
        <authorList>
            <person name="Liechti N."/>
            <person name="Schurch N."/>
            <person name="Bruggmann R."/>
            <person name="Wittwer M."/>
        </authorList>
    </citation>
    <scope>NUCLEOTIDE SEQUENCE [LARGE SCALE GENOMIC DNA]</scope>
    <source>
        <strain evidence="3 4">ATCC 30569</strain>
    </source>
</reference>
<keyword evidence="1" id="KW-0378">Hydrolase</keyword>
<keyword evidence="4" id="KW-1185">Reference proteome</keyword>
<gene>
    <name evidence="3" type="ORF">C9374_006422</name>
</gene>
<protein>
    <recommendedName>
        <fullName evidence="2">Enoyl-CoA hydratase/isomerase domain-containing protein</fullName>
    </recommendedName>
</protein>
<dbReference type="GO" id="GO:0005739">
    <property type="term" value="C:mitochondrion"/>
    <property type="evidence" value="ECO:0007669"/>
    <property type="project" value="TreeGrafter"/>
</dbReference>